<organism evidence="6 7">
    <name type="scientific">Odoribacter laneus YIT 12061</name>
    <dbReference type="NCBI Taxonomy" id="742817"/>
    <lineage>
        <taxon>Bacteria</taxon>
        <taxon>Pseudomonadati</taxon>
        <taxon>Bacteroidota</taxon>
        <taxon>Bacteroidia</taxon>
        <taxon>Bacteroidales</taxon>
        <taxon>Odoribacteraceae</taxon>
        <taxon>Odoribacter</taxon>
    </lineage>
</organism>
<dbReference type="GO" id="GO:0030313">
    <property type="term" value="C:cell envelope"/>
    <property type="evidence" value="ECO:0007669"/>
    <property type="project" value="UniProtKB-SubCell"/>
</dbReference>
<dbReference type="PATRIC" id="fig|742817.3.peg.3029"/>
<dbReference type="GO" id="GO:0016491">
    <property type="term" value="F:oxidoreductase activity"/>
    <property type="evidence" value="ECO:0007669"/>
    <property type="project" value="InterPro"/>
</dbReference>
<evidence type="ECO:0000259" key="5">
    <source>
        <dbReference type="PROSITE" id="PS51352"/>
    </source>
</evidence>
<dbReference type="InterPro" id="IPR000866">
    <property type="entry name" value="AhpC/TSA"/>
</dbReference>
<dbReference type="Proteomes" id="UP000004892">
    <property type="component" value="Unassembled WGS sequence"/>
</dbReference>
<evidence type="ECO:0000313" key="6">
    <source>
        <dbReference type="EMBL" id="EHP45359.1"/>
    </source>
</evidence>
<evidence type="ECO:0000256" key="2">
    <source>
        <dbReference type="ARBA" id="ARBA00022748"/>
    </source>
</evidence>
<dbReference type="PROSITE" id="PS51257">
    <property type="entry name" value="PROKAR_LIPOPROTEIN"/>
    <property type="match status" value="1"/>
</dbReference>
<dbReference type="PANTHER" id="PTHR42852">
    <property type="entry name" value="THIOL:DISULFIDE INTERCHANGE PROTEIN DSBE"/>
    <property type="match status" value="1"/>
</dbReference>
<dbReference type="PROSITE" id="PS51352">
    <property type="entry name" value="THIOREDOXIN_2"/>
    <property type="match status" value="1"/>
</dbReference>
<dbReference type="HOGENOM" id="CLU_042529_1_1_10"/>
<dbReference type="InterPro" id="IPR050553">
    <property type="entry name" value="Thioredoxin_ResA/DsbE_sf"/>
</dbReference>
<dbReference type="InterPro" id="IPR013766">
    <property type="entry name" value="Thioredoxin_domain"/>
</dbReference>
<keyword evidence="7" id="KW-1185">Reference proteome</keyword>
<proteinExistence type="predicted"/>
<dbReference type="RefSeq" id="WP_009137978.1">
    <property type="nucleotide sequence ID" value="NZ_JH594598.1"/>
</dbReference>
<dbReference type="Gene3D" id="3.40.30.10">
    <property type="entry name" value="Glutaredoxin"/>
    <property type="match status" value="1"/>
</dbReference>
<dbReference type="Pfam" id="PF00578">
    <property type="entry name" value="AhpC-TSA"/>
    <property type="match status" value="1"/>
</dbReference>
<protein>
    <recommendedName>
        <fullName evidence="5">Thioredoxin domain-containing protein</fullName>
    </recommendedName>
</protein>
<keyword evidence="3" id="KW-1015">Disulfide bond</keyword>
<gene>
    <name evidence="6" type="ORF">HMPREF9449_02835</name>
</gene>
<dbReference type="GO" id="GO:0016209">
    <property type="term" value="F:antioxidant activity"/>
    <property type="evidence" value="ECO:0007669"/>
    <property type="project" value="InterPro"/>
</dbReference>
<dbReference type="GeneID" id="98070359"/>
<dbReference type="GO" id="GO:0017004">
    <property type="term" value="P:cytochrome complex assembly"/>
    <property type="evidence" value="ECO:0007669"/>
    <property type="project" value="UniProtKB-KW"/>
</dbReference>
<dbReference type="STRING" id="742817.HMPREF9449_02835"/>
<evidence type="ECO:0000256" key="4">
    <source>
        <dbReference type="ARBA" id="ARBA00023284"/>
    </source>
</evidence>
<dbReference type="PANTHER" id="PTHR42852:SF6">
    <property type="entry name" value="THIOL:DISULFIDE INTERCHANGE PROTEIN DSBE"/>
    <property type="match status" value="1"/>
</dbReference>
<comment type="caution">
    <text evidence="6">The sequence shown here is derived from an EMBL/GenBank/DDBJ whole genome shotgun (WGS) entry which is preliminary data.</text>
</comment>
<sequence>MKYLFGTIIILLLSFSCVRKDFVYINGRIENGDSVATVWVDDSVYTFLLDENGFFSGKINLVKSAFASFGSNIWDIYLRPGEDLTINMNLLNISGSLNFSGSLGGINNYLKEQEMAVYFDKDFYALDEEVFVDKLKTLIDEKTELLKAKNFDKDFTELEMQRIRYSVGERLLVYPIYKQQYSANYKPGKFFKAFLETFSLNYHQLFVTKAYRKFLLDYAYSQGGNNYSTGPDYTTGLADYVMANFDRQDVRNFLLKETVDRYIWENNGVDGAEYLLEIFRRECTDPTSRKYIEEVVGHFEKLLPGKQAPDFKVFSPQGKGIHLSDFRGSYLYLSVWASWCRPCKKELPYVGSLLKEYKGRNIRFLSVSIDEASEKRQWVSLLEKNHYGGIQAIVGDKNIFSKDYMIISVPRFILIAPDGSIIDSNAPRPSGDIRTLLNKFI</sequence>
<dbReference type="CDD" id="cd02966">
    <property type="entry name" value="TlpA_like_family"/>
    <property type="match status" value="1"/>
</dbReference>
<evidence type="ECO:0000313" key="7">
    <source>
        <dbReference type="Proteomes" id="UP000004892"/>
    </source>
</evidence>
<comment type="subcellular location">
    <subcellularLocation>
        <location evidence="1">Cell envelope</location>
    </subcellularLocation>
</comment>
<keyword evidence="4" id="KW-0676">Redox-active center</keyword>
<evidence type="ECO:0000256" key="3">
    <source>
        <dbReference type="ARBA" id="ARBA00023157"/>
    </source>
</evidence>
<dbReference type="eggNOG" id="COG0526">
    <property type="taxonomic scope" value="Bacteria"/>
</dbReference>
<dbReference type="AlphaFoldDB" id="H1DKP9"/>
<accession>H1DKP9</accession>
<feature type="domain" description="Thioredoxin" evidence="5">
    <location>
        <begin position="302"/>
        <end position="441"/>
    </location>
</feature>
<reference evidence="6 7" key="1">
    <citation type="submission" date="2012-01" db="EMBL/GenBank/DDBJ databases">
        <title>The Genome Sequence of Odoribacter laneus YIT 12061.</title>
        <authorList>
            <consortium name="The Broad Institute Genome Sequencing Platform"/>
            <person name="Earl A."/>
            <person name="Ward D."/>
            <person name="Feldgarden M."/>
            <person name="Gevers D."/>
            <person name="Morotomi M."/>
            <person name="Young S.K."/>
            <person name="Zeng Q."/>
            <person name="Gargeya S."/>
            <person name="Fitzgerald M."/>
            <person name="Haas B."/>
            <person name="Abouelleil A."/>
            <person name="Alvarado L."/>
            <person name="Arachchi H.M."/>
            <person name="Berlin A."/>
            <person name="Chapman S.B."/>
            <person name="Gearin G."/>
            <person name="Goldberg J."/>
            <person name="Griggs A."/>
            <person name="Gujja S."/>
            <person name="Hansen M."/>
            <person name="Heiman D."/>
            <person name="Howarth C."/>
            <person name="Larimer J."/>
            <person name="Lui A."/>
            <person name="MacDonald P.J.P."/>
            <person name="McCowen C."/>
            <person name="Montmayeur A."/>
            <person name="Murphy C."/>
            <person name="Neiman D."/>
            <person name="Pearson M."/>
            <person name="Priest M."/>
            <person name="Roberts A."/>
            <person name="Saif S."/>
            <person name="Shea T."/>
            <person name="Sisk P."/>
            <person name="Stolte C."/>
            <person name="Sykes S."/>
            <person name="Wortman J."/>
            <person name="Nusbaum C."/>
            <person name="Birren B."/>
        </authorList>
    </citation>
    <scope>NUCLEOTIDE SEQUENCE [LARGE SCALE GENOMIC DNA]</scope>
    <source>
        <strain evidence="6 7">YIT 12061</strain>
    </source>
</reference>
<keyword evidence="2" id="KW-0201">Cytochrome c-type biogenesis</keyword>
<dbReference type="EMBL" id="ADMC01000032">
    <property type="protein sequence ID" value="EHP45359.1"/>
    <property type="molecule type" value="Genomic_DNA"/>
</dbReference>
<evidence type="ECO:0000256" key="1">
    <source>
        <dbReference type="ARBA" id="ARBA00004196"/>
    </source>
</evidence>
<dbReference type="InterPro" id="IPR036249">
    <property type="entry name" value="Thioredoxin-like_sf"/>
</dbReference>
<dbReference type="SUPFAM" id="SSF52833">
    <property type="entry name" value="Thioredoxin-like"/>
    <property type="match status" value="1"/>
</dbReference>
<name>H1DKP9_9BACT</name>